<dbReference type="Proteomes" id="UP000092555">
    <property type="component" value="Unassembled WGS sequence"/>
</dbReference>
<organism evidence="2 3">
    <name type="scientific">Metschnikowia bicuspidata var. bicuspidata NRRL YB-4993</name>
    <dbReference type="NCBI Taxonomy" id="869754"/>
    <lineage>
        <taxon>Eukaryota</taxon>
        <taxon>Fungi</taxon>
        <taxon>Dikarya</taxon>
        <taxon>Ascomycota</taxon>
        <taxon>Saccharomycotina</taxon>
        <taxon>Pichiomycetes</taxon>
        <taxon>Metschnikowiaceae</taxon>
        <taxon>Metschnikowia</taxon>
    </lineage>
</organism>
<keyword evidence="1" id="KW-0812">Transmembrane</keyword>
<feature type="transmembrane region" description="Helical" evidence="1">
    <location>
        <begin position="58"/>
        <end position="79"/>
    </location>
</feature>
<protein>
    <submittedName>
        <fullName evidence="2">Uncharacterized protein</fullName>
    </submittedName>
</protein>
<accession>A0A1A0H8R2</accession>
<proteinExistence type="predicted"/>
<evidence type="ECO:0000313" key="3">
    <source>
        <dbReference type="Proteomes" id="UP000092555"/>
    </source>
</evidence>
<sequence>MRFSRCASCVHMASIVSEDTGDTVGSVDSALMRSSISVILVALAVERATSDARRSTRLVRSVIIIGSMASVGCSCAWFSSACSLRVRWGISSTLCETGGRIGSASASEAVSVSVDEWRSAAVI</sequence>
<dbReference type="RefSeq" id="XP_018710795.1">
    <property type="nucleotide sequence ID" value="XM_018854863.1"/>
</dbReference>
<reference evidence="2 3" key="1">
    <citation type="submission" date="2016-05" db="EMBL/GenBank/DDBJ databases">
        <title>Comparative genomics of biotechnologically important yeasts.</title>
        <authorList>
            <consortium name="DOE Joint Genome Institute"/>
            <person name="Riley R."/>
            <person name="Haridas S."/>
            <person name="Wolfe K.H."/>
            <person name="Lopes M.R."/>
            <person name="Hittinger C.T."/>
            <person name="Goker M."/>
            <person name="Salamov A."/>
            <person name="Wisecaver J."/>
            <person name="Long T.M."/>
            <person name="Aerts A.L."/>
            <person name="Barry K."/>
            <person name="Choi C."/>
            <person name="Clum A."/>
            <person name="Coughlan A.Y."/>
            <person name="Deshpande S."/>
            <person name="Douglass A.P."/>
            <person name="Hanson S.J."/>
            <person name="Klenk H.-P."/>
            <person name="LaButti K."/>
            <person name="Lapidus A."/>
            <person name="Lindquist E."/>
            <person name="Lipzen A."/>
            <person name="Meier-kolthoff J.P."/>
            <person name="Ohm R.A."/>
            <person name="Otillar R.P."/>
            <person name="Pangilinan J."/>
            <person name="Peng Y."/>
            <person name="Rokas A."/>
            <person name="Rosa C.A."/>
            <person name="Scheuner C."/>
            <person name="Sibirny A.A."/>
            <person name="Slot J.C."/>
            <person name="Stielow J.B."/>
            <person name="Sun H."/>
            <person name="Kurtzman C.P."/>
            <person name="Blackwell M."/>
            <person name="Grigoriev I.V."/>
            <person name="Jeffries T.W."/>
        </authorList>
    </citation>
    <scope>NUCLEOTIDE SEQUENCE [LARGE SCALE GENOMIC DNA]</scope>
    <source>
        <strain evidence="2 3">NRRL YB-4993</strain>
    </source>
</reference>
<name>A0A1A0H8R2_9ASCO</name>
<evidence type="ECO:0000256" key="1">
    <source>
        <dbReference type="SAM" id="Phobius"/>
    </source>
</evidence>
<gene>
    <name evidence="2" type="ORF">METBIDRAFT_195048</name>
</gene>
<dbReference type="EMBL" id="LXTC01000004">
    <property type="protein sequence ID" value="OBA20273.1"/>
    <property type="molecule type" value="Genomic_DNA"/>
</dbReference>
<evidence type="ECO:0000313" key="2">
    <source>
        <dbReference type="EMBL" id="OBA20273.1"/>
    </source>
</evidence>
<keyword evidence="1" id="KW-0472">Membrane</keyword>
<comment type="caution">
    <text evidence="2">The sequence shown here is derived from an EMBL/GenBank/DDBJ whole genome shotgun (WGS) entry which is preliminary data.</text>
</comment>
<keyword evidence="3" id="KW-1185">Reference proteome</keyword>
<keyword evidence="1" id="KW-1133">Transmembrane helix</keyword>
<dbReference type="GeneID" id="30027839"/>
<dbReference type="AlphaFoldDB" id="A0A1A0H8R2"/>